<dbReference type="GO" id="GO:0005886">
    <property type="term" value="C:plasma membrane"/>
    <property type="evidence" value="ECO:0007669"/>
    <property type="project" value="TreeGrafter"/>
</dbReference>
<keyword evidence="3" id="KW-0472">Membrane</keyword>
<dbReference type="AlphaFoldDB" id="A0A9Q3YWZ0"/>
<keyword evidence="5" id="KW-1185">Reference proteome</keyword>
<keyword evidence="3" id="KW-1133">Transmembrane helix</keyword>
<reference evidence="4" key="1">
    <citation type="submission" date="2021-11" db="EMBL/GenBank/DDBJ databases">
        <title>Description of novel Chryseobacterium species.</title>
        <authorList>
            <person name="Saticioglu I.B."/>
            <person name="Ay H."/>
            <person name="Altun S."/>
            <person name="Duman M."/>
        </authorList>
    </citation>
    <scope>NUCLEOTIDE SEQUENCE</scope>
    <source>
        <strain evidence="4">C-17</strain>
    </source>
</reference>
<evidence type="ECO:0000256" key="1">
    <source>
        <dbReference type="ARBA" id="ARBA00004308"/>
    </source>
</evidence>
<dbReference type="InterPro" id="IPR036013">
    <property type="entry name" value="Band_7/SPFH_dom_sf"/>
</dbReference>
<feature type="transmembrane region" description="Helical" evidence="3">
    <location>
        <begin position="39"/>
        <end position="58"/>
    </location>
</feature>
<gene>
    <name evidence="4" type="ORF">LO744_16865</name>
</gene>
<dbReference type="PANTHER" id="PTHR13806:SF31">
    <property type="entry name" value="FLOTILLIN-LIKE PROTEIN 1-RELATED"/>
    <property type="match status" value="1"/>
</dbReference>
<dbReference type="GO" id="GO:0012505">
    <property type="term" value="C:endomembrane system"/>
    <property type="evidence" value="ECO:0007669"/>
    <property type="project" value="UniProtKB-SubCell"/>
</dbReference>
<dbReference type="InterPro" id="IPR027705">
    <property type="entry name" value="Flotillin_fam"/>
</dbReference>
<proteinExistence type="predicted"/>
<dbReference type="Proteomes" id="UP001108025">
    <property type="component" value="Unassembled WGS sequence"/>
</dbReference>
<dbReference type="EMBL" id="JAJNAY010000002">
    <property type="protein sequence ID" value="MCD1118528.1"/>
    <property type="molecule type" value="Genomic_DNA"/>
</dbReference>
<feature type="coiled-coil region" evidence="2">
    <location>
        <begin position="220"/>
        <end position="258"/>
    </location>
</feature>
<evidence type="ECO:0000313" key="5">
    <source>
        <dbReference type="Proteomes" id="UP001108025"/>
    </source>
</evidence>
<protein>
    <submittedName>
        <fullName evidence="4">Flotillin family protein</fullName>
    </submittedName>
</protein>
<dbReference type="PANTHER" id="PTHR13806">
    <property type="entry name" value="FLOTILLIN-RELATED"/>
    <property type="match status" value="1"/>
</dbReference>
<comment type="subcellular location">
    <subcellularLocation>
        <location evidence="1">Endomembrane system</location>
    </subcellularLocation>
</comment>
<organism evidence="4 5">
    <name type="scientific">Chryseobacterium turcicum</name>
    <dbReference type="NCBI Taxonomy" id="2898076"/>
    <lineage>
        <taxon>Bacteria</taxon>
        <taxon>Pseudomonadati</taxon>
        <taxon>Bacteroidota</taxon>
        <taxon>Flavobacteriia</taxon>
        <taxon>Flavobacteriales</taxon>
        <taxon>Weeksellaceae</taxon>
        <taxon>Chryseobacterium group</taxon>
        <taxon>Chryseobacterium</taxon>
    </lineage>
</organism>
<keyword evidence="2" id="KW-0175">Coiled coil</keyword>
<dbReference type="RefSeq" id="WP_230671457.1">
    <property type="nucleotide sequence ID" value="NZ_JAJNAY010000002.1"/>
</dbReference>
<comment type="caution">
    <text evidence="4">The sequence shown here is derived from an EMBL/GenBank/DDBJ whole genome shotgun (WGS) entry which is preliminary data.</text>
</comment>
<dbReference type="Gene3D" id="3.30.479.30">
    <property type="entry name" value="Band 7 domain"/>
    <property type="match status" value="1"/>
</dbReference>
<accession>A0A9Q3YWZ0</accession>
<evidence type="ECO:0000256" key="3">
    <source>
        <dbReference type="SAM" id="Phobius"/>
    </source>
</evidence>
<dbReference type="SUPFAM" id="SSF117892">
    <property type="entry name" value="Band 7/SPFH domain"/>
    <property type="match status" value="1"/>
</dbReference>
<keyword evidence="3" id="KW-0812">Transmembrane</keyword>
<name>A0A9Q3YWZ0_9FLAO</name>
<evidence type="ECO:0000313" key="4">
    <source>
        <dbReference type="EMBL" id="MCD1118528.1"/>
    </source>
</evidence>
<evidence type="ECO:0000256" key="2">
    <source>
        <dbReference type="SAM" id="Coils"/>
    </source>
</evidence>
<feature type="transmembrane region" description="Helical" evidence="3">
    <location>
        <begin position="6"/>
        <end position="27"/>
    </location>
</feature>
<sequence>MNTPLIVGIVVVVVASLGLIFWILSMYKKTVQGIVILRTGYGGTKVFFNAGIVIPVIHRMESMDISVKKLEIAREGKAGLICKDNMRADIQVAFFIRVNKSTDDIVNVGQTIGCQRASDINTLRELFEAKFSEALKTVGKKFEFIELYEARSEFRQEILDIIGTDLNGYVLDDCAIDFLEQTSIDNLDKDNILDSEGIKKITELTANQNIKANQVRRDEEKTITKQNVEAREAILELEKQLAEKEESQKREVANIKARENAEILKVNEEERLKYETVRIATEEKLQIAEENKLRQVVIAAKNKERADLVETERVQKDQMLEATERERIVSLAQIEKEKAIELEKKNIQDAIRERLTMEKTVVEEQQTIKDLEAFKTADRTKQVEITFATQEAEKKLIQETRAAESRKLAAEKDAQKYVIEAQAKRDAAEKEAEARKIIADAKAKEEATVGLSEAQVLHAKADAAERQGIVESIVIEKKAEAERKEGIAQAEVIKEKALAEAAGITEKAEAMKKLNEAGKEHEEFRLTLAKEKEVELAQISIQKDIAQAQAGVLAEAFKSAKIDIVGGDNTFFDNVIRQVSAGKGLDKFISHSENATLIKENLLGDGENIIGKVMSMVDKYNISSEDIKNMSIASLIFKLNNVADQQEKGLLSRAMDMAKHLGVDQKPIR</sequence>